<proteinExistence type="inferred from homology"/>
<keyword evidence="3" id="KW-0238">DNA-binding</keyword>
<evidence type="ECO:0000256" key="1">
    <source>
        <dbReference type="ARBA" id="ARBA00009437"/>
    </source>
</evidence>
<evidence type="ECO:0000313" key="7">
    <source>
        <dbReference type="Proteomes" id="UP000030949"/>
    </source>
</evidence>
<dbReference type="FunFam" id="1.10.10.10:FF:000001">
    <property type="entry name" value="LysR family transcriptional regulator"/>
    <property type="match status" value="1"/>
</dbReference>
<dbReference type="RefSeq" id="WP_039589279.1">
    <property type="nucleotide sequence ID" value="NZ_JQGJ02000004.1"/>
</dbReference>
<evidence type="ECO:0000256" key="3">
    <source>
        <dbReference type="ARBA" id="ARBA00023125"/>
    </source>
</evidence>
<evidence type="ECO:0000256" key="2">
    <source>
        <dbReference type="ARBA" id="ARBA00023015"/>
    </source>
</evidence>
<dbReference type="GO" id="GO:0000976">
    <property type="term" value="F:transcription cis-regulatory region binding"/>
    <property type="evidence" value="ECO:0007669"/>
    <property type="project" value="TreeGrafter"/>
</dbReference>
<dbReference type="Pfam" id="PF00126">
    <property type="entry name" value="HTH_1"/>
    <property type="match status" value="1"/>
</dbReference>
<evidence type="ECO:0000313" key="6">
    <source>
        <dbReference type="EMBL" id="KHK66210.1"/>
    </source>
</evidence>
<keyword evidence="4" id="KW-0804">Transcription</keyword>
<comment type="similarity">
    <text evidence="1">Belongs to the LysR transcriptional regulatory family.</text>
</comment>
<dbReference type="InterPro" id="IPR000847">
    <property type="entry name" value="LysR_HTH_N"/>
</dbReference>
<evidence type="ECO:0000256" key="4">
    <source>
        <dbReference type="ARBA" id="ARBA00023163"/>
    </source>
</evidence>
<dbReference type="Gene3D" id="1.10.10.10">
    <property type="entry name" value="Winged helix-like DNA-binding domain superfamily/Winged helix DNA-binding domain"/>
    <property type="match status" value="1"/>
</dbReference>
<dbReference type="OrthoDB" id="9786526at2"/>
<dbReference type="PRINTS" id="PR00039">
    <property type="entry name" value="HTHLYSR"/>
</dbReference>
<dbReference type="Gene3D" id="3.40.190.290">
    <property type="match status" value="1"/>
</dbReference>
<dbReference type="InterPro" id="IPR036388">
    <property type="entry name" value="WH-like_DNA-bd_sf"/>
</dbReference>
<dbReference type="InterPro" id="IPR005119">
    <property type="entry name" value="LysR_subst-bd"/>
</dbReference>
<reference evidence="7" key="1">
    <citation type="submission" date="2015-03" db="EMBL/GenBank/DDBJ databases">
        <title>Pseudomonas frederiksbergensis hydrocarbon degrader.</title>
        <authorList>
            <person name="Brown L.M."/>
            <person name="Ruiz O.N."/>
            <person name="Mueller S."/>
            <person name="Gunasekera T.S."/>
        </authorList>
    </citation>
    <scope>NUCLEOTIDE SEQUENCE [LARGE SCALE GENOMIC DNA]</scope>
    <source>
        <strain evidence="7">SI8</strain>
    </source>
</reference>
<dbReference type="PROSITE" id="PS50931">
    <property type="entry name" value="HTH_LYSR"/>
    <property type="match status" value="1"/>
</dbReference>
<dbReference type="SUPFAM" id="SSF53850">
    <property type="entry name" value="Periplasmic binding protein-like II"/>
    <property type="match status" value="1"/>
</dbReference>
<dbReference type="InterPro" id="IPR036390">
    <property type="entry name" value="WH_DNA-bd_sf"/>
</dbReference>
<dbReference type="AlphaFoldDB" id="A0A0B1Z6J8"/>
<feature type="domain" description="HTH lysR-type" evidence="5">
    <location>
        <begin position="1"/>
        <end position="58"/>
    </location>
</feature>
<evidence type="ECO:0000259" key="5">
    <source>
        <dbReference type="PROSITE" id="PS50931"/>
    </source>
</evidence>
<organism evidence="6 7">
    <name type="scientific">Pseudomonas frederiksbergensis</name>
    <dbReference type="NCBI Taxonomy" id="104087"/>
    <lineage>
        <taxon>Bacteria</taxon>
        <taxon>Pseudomonadati</taxon>
        <taxon>Pseudomonadota</taxon>
        <taxon>Gammaproteobacteria</taxon>
        <taxon>Pseudomonadales</taxon>
        <taxon>Pseudomonadaceae</taxon>
        <taxon>Pseudomonas</taxon>
    </lineage>
</organism>
<dbReference type="Proteomes" id="UP000030949">
    <property type="component" value="Unassembled WGS sequence"/>
</dbReference>
<gene>
    <name evidence="6" type="ORF">JZ00_05385</name>
</gene>
<accession>A0A0B1Z6J8</accession>
<dbReference type="PANTHER" id="PTHR30126:SF21">
    <property type="entry name" value="TRANSCRIPTIONAL REGULATOR-RELATED"/>
    <property type="match status" value="1"/>
</dbReference>
<dbReference type="Pfam" id="PF03466">
    <property type="entry name" value="LysR_substrate"/>
    <property type="match status" value="1"/>
</dbReference>
<protein>
    <submittedName>
        <fullName evidence="6">LysR family transcriptional regulator</fullName>
    </submittedName>
</protein>
<dbReference type="PANTHER" id="PTHR30126">
    <property type="entry name" value="HTH-TYPE TRANSCRIPTIONAL REGULATOR"/>
    <property type="match status" value="1"/>
</dbReference>
<dbReference type="GO" id="GO:0003700">
    <property type="term" value="F:DNA-binding transcription factor activity"/>
    <property type="evidence" value="ECO:0007669"/>
    <property type="project" value="InterPro"/>
</dbReference>
<dbReference type="SUPFAM" id="SSF46785">
    <property type="entry name" value="Winged helix' DNA-binding domain"/>
    <property type="match status" value="1"/>
</dbReference>
<keyword evidence="2" id="KW-0805">Transcription regulation</keyword>
<name>A0A0B1Z6J8_9PSED</name>
<sequence>MDIDLARTFLEIVRHGSLAAAAEKLHVTQTAITARVQKLESQLGCALFVRNRAGARLTTDGEAFVVYANQLVQTWEAARRDLPLPEGYRNVLHLGGEVSLCNPLMLAWAGELRQKIPGHALRMDIRDGEKLLQQLELGLLDAAVVYQPEYWPRLQVEQLLEEKLILVRLAARPEPYVYIDWSADFRRQHDTALPDKAKAAVTFNLGPLALQYILENGGSGYFRTRVVQSYLDSGILERVAKAPEFNYPTYLVYSRDRDSAALQQAFEVLRDIVKTGSDWSQRWDPLG</sequence>
<comment type="caution">
    <text evidence="6">The sequence shown here is derived from an EMBL/GenBank/DDBJ whole genome shotgun (WGS) entry which is preliminary data.</text>
</comment>
<dbReference type="EMBL" id="JQGJ01000002">
    <property type="protein sequence ID" value="KHK66210.1"/>
    <property type="molecule type" value="Genomic_DNA"/>
</dbReference>